<evidence type="ECO:0000256" key="6">
    <source>
        <dbReference type="SAM" id="Phobius"/>
    </source>
</evidence>
<feature type="transmembrane region" description="Helical" evidence="6">
    <location>
        <begin position="168"/>
        <end position="190"/>
    </location>
</feature>
<keyword evidence="2" id="KW-0813">Transport</keyword>
<gene>
    <name evidence="8" type="ORF">HGG79_19405</name>
</gene>
<dbReference type="InterPro" id="IPR004680">
    <property type="entry name" value="Cit_transptr-like_dom"/>
</dbReference>
<feature type="transmembrane region" description="Helical" evidence="6">
    <location>
        <begin position="223"/>
        <end position="241"/>
    </location>
</feature>
<keyword evidence="4 6" id="KW-1133">Transmembrane helix</keyword>
<dbReference type="Proteomes" id="UP000563151">
    <property type="component" value="Unassembled WGS sequence"/>
</dbReference>
<feature type="transmembrane region" description="Helical" evidence="6">
    <location>
        <begin position="405"/>
        <end position="428"/>
    </location>
</feature>
<keyword evidence="9" id="KW-1185">Reference proteome</keyword>
<dbReference type="Pfam" id="PF03600">
    <property type="entry name" value="CitMHS"/>
    <property type="match status" value="1"/>
</dbReference>
<proteinExistence type="predicted"/>
<comment type="caution">
    <text evidence="8">The sequence shown here is derived from an EMBL/GenBank/DDBJ whole genome shotgun (WGS) entry which is preliminary data.</text>
</comment>
<evidence type="ECO:0000256" key="1">
    <source>
        <dbReference type="ARBA" id="ARBA00004141"/>
    </source>
</evidence>
<sequence>MTTAITVFSITYLFLILEKIPRYIVSMVGALIVIISGVLSMEDAIHFISWETIGLLLGMFIIIRVLEEGNFFNYLAVKIMELVKFDIKKVYFIFPIITAILSGFMDSITVLLFFTILTVNLCKMFEINPVPLVIAEVCTSNIGGSGTLVGDPPNVIIGNMLGYTFNDFVMNTGPIALIATIVVTIFFFILNYKSIKNAKVITDVEKETILEDNKITDEKYVKVGLAAFIIAIAMLVLHPIINKALGFNINASCSTLLPAFICLIYFGNKSEEILKSIDSVTLLFFMGLFIVIGALEKTGVIAKISNYIINLSGNSGITLSIVLIIGCGVISALVDNVPMALTMTYVLMNILNSSPELMTMKNDLVWSLALGLDIGGNMTPIGASANVMAYSILEKNNIRIGWGRWLKLAVPPTILALGISVIGIYVSIRF</sequence>
<evidence type="ECO:0000256" key="5">
    <source>
        <dbReference type="ARBA" id="ARBA00023136"/>
    </source>
</evidence>
<feature type="transmembrane region" description="Helical" evidence="6">
    <location>
        <begin position="247"/>
        <end position="267"/>
    </location>
</feature>
<feature type="transmembrane region" description="Helical" evidence="6">
    <location>
        <begin position="47"/>
        <end position="66"/>
    </location>
</feature>
<feature type="transmembrane region" description="Helical" evidence="6">
    <location>
        <begin position="307"/>
        <end position="330"/>
    </location>
</feature>
<comment type="subcellular location">
    <subcellularLocation>
        <location evidence="1">Membrane</location>
        <topology evidence="1">Multi-pass membrane protein</topology>
    </subcellularLocation>
</comment>
<evidence type="ECO:0000256" key="4">
    <source>
        <dbReference type="ARBA" id="ARBA00022989"/>
    </source>
</evidence>
<name>A0A923J249_CLOTT</name>
<evidence type="ECO:0000256" key="2">
    <source>
        <dbReference type="ARBA" id="ARBA00022448"/>
    </source>
</evidence>
<feature type="domain" description="Citrate transporter-like" evidence="7">
    <location>
        <begin position="12"/>
        <end position="371"/>
    </location>
</feature>
<feature type="transmembrane region" description="Helical" evidence="6">
    <location>
        <begin position="90"/>
        <end position="116"/>
    </location>
</feature>
<dbReference type="RefSeq" id="WP_035147616.1">
    <property type="nucleotide sequence ID" value="NZ_JAAZWO010000040.1"/>
</dbReference>
<accession>A0A923J249</accession>
<dbReference type="PANTHER" id="PTHR43568">
    <property type="entry name" value="P PROTEIN"/>
    <property type="match status" value="1"/>
</dbReference>
<reference evidence="8 9" key="1">
    <citation type="submission" date="2020-04" db="EMBL/GenBank/DDBJ databases">
        <title>Genomic insights into acetone-butanol-ethanol (ABE) fermentation by sequencing solventogenic clostridia strains.</title>
        <authorList>
            <person name="Brown S."/>
        </authorList>
    </citation>
    <scope>NUCLEOTIDE SEQUENCE [LARGE SCALE GENOMIC DNA]</scope>
    <source>
        <strain evidence="8 9">DJ011</strain>
    </source>
</reference>
<dbReference type="GO" id="GO:0055085">
    <property type="term" value="P:transmembrane transport"/>
    <property type="evidence" value="ECO:0007669"/>
    <property type="project" value="InterPro"/>
</dbReference>
<protein>
    <recommendedName>
        <fullName evidence="7">Citrate transporter-like domain-containing protein</fullName>
    </recommendedName>
</protein>
<feature type="transmembrane region" description="Helical" evidence="6">
    <location>
        <begin position="279"/>
        <end position="295"/>
    </location>
</feature>
<dbReference type="EMBL" id="JAAZWO010000040">
    <property type="protein sequence ID" value="MBC2399911.1"/>
    <property type="molecule type" value="Genomic_DNA"/>
</dbReference>
<evidence type="ECO:0000313" key="9">
    <source>
        <dbReference type="Proteomes" id="UP000563151"/>
    </source>
</evidence>
<dbReference type="PANTHER" id="PTHR43568:SF1">
    <property type="entry name" value="P PROTEIN"/>
    <property type="match status" value="1"/>
</dbReference>
<organism evidence="8 9">
    <name type="scientific">Clostridium tetanomorphum</name>
    <dbReference type="NCBI Taxonomy" id="1553"/>
    <lineage>
        <taxon>Bacteria</taxon>
        <taxon>Bacillati</taxon>
        <taxon>Bacillota</taxon>
        <taxon>Clostridia</taxon>
        <taxon>Eubacteriales</taxon>
        <taxon>Clostridiaceae</taxon>
        <taxon>Clostridium</taxon>
    </lineage>
</organism>
<evidence type="ECO:0000259" key="7">
    <source>
        <dbReference type="Pfam" id="PF03600"/>
    </source>
</evidence>
<dbReference type="AlphaFoldDB" id="A0A923J249"/>
<keyword evidence="3 6" id="KW-0812">Transmembrane</keyword>
<evidence type="ECO:0000313" key="8">
    <source>
        <dbReference type="EMBL" id="MBC2399911.1"/>
    </source>
</evidence>
<dbReference type="GO" id="GO:0016020">
    <property type="term" value="C:membrane"/>
    <property type="evidence" value="ECO:0007669"/>
    <property type="project" value="UniProtKB-SubCell"/>
</dbReference>
<dbReference type="InterPro" id="IPR051475">
    <property type="entry name" value="Diverse_Ion_Transporter"/>
</dbReference>
<keyword evidence="5 6" id="KW-0472">Membrane</keyword>
<evidence type="ECO:0000256" key="3">
    <source>
        <dbReference type="ARBA" id="ARBA00022692"/>
    </source>
</evidence>
<feature type="transmembrane region" description="Helical" evidence="6">
    <location>
        <begin position="23"/>
        <end position="41"/>
    </location>
</feature>